<dbReference type="Gene3D" id="3.30.40.10">
    <property type="entry name" value="Zinc/RING finger domain, C3HC4 (zinc finger)"/>
    <property type="match status" value="1"/>
</dbReference>
<dbReference type="InterPro" id="IPR013083">
    <property type="entry name" value="Znf_RING/FYVE/PHD"/>
</dbReference>
<reference evidence="14" key="1">
    <citation type="submission" date="2025-08" db="UniProtKB">
        <authorList>
            <consortium name="Ensembl"/>
        </authorList>
    </citation>
    <scope>IDENTIFICATION</scope>
</reference>
<keyword evidence="5 10" id="KW-0479">Metal-binding</keyword>
<dbReference type="FunFam" id="3.30.40.10:FF:000117">
    <property type="entry name" value="Probable E3 ubiquitin-protein ligase makorin-1"/>
    <property type="match status" value="1"/>
</dbReference>
<evidence type="ECO:0000259" key="13">
    <source>
        <dbReference type="PROSITE" id="PS50103"/>
    </source>
</evidence>
<dbReference type="Ensembl" id="ENSSTUT00000064331.1">
    <property type="protein sequence ID" value="ENSSTUP00000060974.1"/>
    <property type="gene ID" value="ENSSTUG00000026469.1"/>
</dbReference>
<dbReference type="InterPro" id="IPR017907">
    <property type="entry name" value="Znf_RING_CS"/>
</dbReference>
<evidence type="ECO:0000256" key="4">
    <source>
        <dbReference type="ARBA" id="ARBA00022679"/>
    </source>
</evidence>
<dbReference type="UniPathway" id="UPA00143"/>
<evidence type="ECO:0000256" key="2">
    <source>
        <dbReference type="ARBA" id="ARBA00004906"/>
    </source>
</evidence>
<dbReference type="AlphaFoldDB" id="A0A674ANG9"/>
<feature type="compositionally biased region" description="Polar residues" evidence="11">
    <location>
        <begin position="78"/>
        <end position="108"/>
    </location>
</feature>
<dbReference type="OMA" id="QNTEYNT"/>
<sequence length="398" mass="45497">MECCSTARSGAPIPDPILSEPGKFSRYYIYLLFRYCITSAGPTTYNQQGMMINRMIRMGLCEPKMKTYPLGDIPRSWLRSTNPPSAPPSQEGSFTNGFPQYLPQPQHSPQPLENHLYPQQQHLQARPQQHVRQYNGQVDCTNPQEQRLALQCTTKQLYPALTEHQASESSHTKPMRGPTAAAASTRPDAMACASEVIPMERQNTEYNTSSIEAAAGPTGATRRSSDMVCGVCLEVVLKKGNPRERRFGILPNCSHCYCLECIRTWRRVKSHDIKTVKLCPECRTRSHFFIPSDQWVEDKEDKLKLIQTYKDFLASKPCRYYDRGPGTCHFGSKCFYKHHWQCGVQLQSFQPQSIHPTWTMVWSESDYTWPSTYETEQEETGYPLNLNQMLAMLLADEN</sequence>
<dbReference type="PROSITE" id="PS00518">
    <property type="entry name" value="ZF_RING_1"/>
    <property type="match status" value="1"/>
</dbReference>
<evidence type="ECO:0000256" key="1">
    <source>
        <dbReference type="ARBA" id="ARBA00000900"/>
    </source>
</evidence>
<evidence type="ECO:0000256" key="6">
    <source>
        <dbReference type="ARBA" id="ARBA00022737"/>
    </source>
</evidence>
<feature type="region of interest" description="Disordered" evidence="11">
    <location>
        <begin position="75"/>
        <end position="108"/>
    </location>
</feature>
<protein>
    <recommendedName>
        <fullName evidence="3">RING-type E3 ubiquitin transferase</fullName>
        <ecNumber evidence="3">2.3.2.27</ecNumber>
    </recommendedName>
</protein>
<dbReference type="GeneTree" id="ENSGT00950000183077"/>
<dbReference type="GO" id="GO:0000209">
    <property type="term" value="P:protein polyubiquitination"/>
    <property type="evidence" value="ECO:0007669"/>
    <property type="project" value="InterPro"/>
</dbReference>
<keyword evidence="6" id="KW-0677">Repeat</keyword>
<dbReference type="Proteomes" id="UP000472277">
    <property type="component" value="Unassembled WGS sequence"/>
</dbReference>
<keyword evidence="8" id="KW-0833">Ubl conjugation pathway</keyword>
<feature type="region of interest" description="Disordered" evidence="11">
    <location>
        <begin position="163"/>
        <end position="187"/>
    </location>
</feature>
<dbReference type="InterPro" id="IPR000571">
    <property type="entry name" value="Znf_CCCH"/>
</dbReference>
<organism evidence="14 15">
    <name type="scientific">Salmo trutta</name>
    <name type="common">Brown trout</name>
    <dbReference type="NCBI Taxonomy" id="8032"/>
    <lineage>
        <taxon>Eukaryota</taxon>
        <taxon>Metazoa</taxon>
        <taxon>Chordata</taxon>
        <taxon>Craniata</taxon>
        <taxon>Vertebrata</taxon>
        <taxon>Euteleostomi</taxon>
        <taxon>Actinopterygii</taxon>
        <taxon>Neopterygii</taxon>
        <taxon>Teleostei</taxon>
        <taxon>Protacanthopterygii</taxon>
        <taxon>Salmoniformes</taxon>
        <taxon>Salmonidae</taxon>
        <taxon>Salmoninae</taxon>
        <taxon>Salmo</taxon>
    </lineage>
</organism>
<evidence type="ECO:0000313" key="15">
    <source>
        <dbReference type="Proteomes" id="UP000472277"/>
    </source>
</evidence>
<feature type="domain" description="C3H1-type" evidence="13">
    <location>
        <begin position="312"/>
        <end position="341"/>
    </location>
</feature>
<evidence type="ECO:0000256" key="7">
    <source>
        <dbReference type="ARBA" id="ARBA00022771"/>
    </source>
</evidence>
<evidence type="ECO:0000259" key="12">
    <source>
        <dbReference type="PROSITE" id="PS50089"/>
    </source>
</evidence>
<feature type="zinc finger region" description="C3H1-type" evidence="10">
    <location>
        <begin position="312"/>
        <end position="341"/>
    </location>
</feature>
<evidence type="ECO:0000256" key="11">
    <source>
        <dbReference type="SAM" id="MobiDB-lite"/>
    </source>
</evidence>
<feature type="domain" description="RING-type" evidence="12">
    <location>
        <begin position="229"/>
        <end position="283"/>
    </location>
</feature>
<dbReference type="InterPro" id="IPR045072">
    <property type="entry name" value="MKRN-like"/>
</dbReference>
<comment type="pathway">
    <text evidence="2">Protein modification; protein ubiquitination.</text>
</comment>
<proteinExistence type="predicted"/>
<dbReference type="PROSITE" id="PS50103">
    <property type="entry name" value="ZF_C3H1"/>
    <property type="match status" value="1"/>
</dbReference>
<dbReference type="SMART" id="SM00184">
    <property type="entry name" value="RING"/>
    <property type="match status" value="1"/>
</dbReference>
<dbReference type="InterPro" id="IPR001841">
    <property type="entry name" value="Znf_RING"/>
</dbReference>
<name>A0A674ANG9_SALTR</name>
<keyword evidence="9 10" id="KW-0862">Zinc</keyword>
<evidence type="ECO:0000256" key="9">
    <source>
        <dbReference type="ARBA" id="ARBA00022833"/>
    </source>
</evidence>
<dbReference type="PANTHER" id="PTHR11224">
    <property type="entry name" value="MAKORIN-RELATED"/>
    <property type="match status" value="1"/>
</dbReference>
<dbReference type="InParanoid" id="A0A674ANG9"/>
<dbReference type="EC" id="2.3.2.27" evidence="3"/>
<comment type="catalytic activity">
    <reaction evidence="1">
        <text>S-ubiquitinyl-[E2 ubiquitin-conjugating enzyme]-L-cysteine + [acceptor protein]-L-lysine = [E2 ubiquitin-conjugating enzyme]-L-cysteine + N(6)-ubiquitinyl-[acceptor protein]-L-lysine.</text>
        <dbReference type="EC" id="2.3.2.27"/>
    </reaction>
</comment>
<evidence type="ECO:0000256" key="10">
    <source>
        <dbReference type="PROSITE-ProRule" id="PRU00723"/>
    </source>
</evidence>
<keyword evidence="15" id="KW-1185">Reference proteome</keyword>
<reference evidence="14" key="2">
    <citation type="submission" date="2025-09" db="UniProtKB">
        <authorList>
            <consortium name="Ensembl"/>
        </authorList>
    </citation>
    <scope>IDENTIFICATION</scope>
</reference>
<keyword evidence="7 10" id="KW-0863">Zinc-finger</keyword>
<dbReference type="PROSITE" id="PS50089">
    <property type="entry name" value="ZF_RING_2"/>
    <property type="match status" value="1"/>
</dbReference>
<dbReference type="PANTHER" id="PTHR11224:SF10">
    <property type="entry name" value="IP09428P-RELATED"/>
    <property type="match status" value="1"/>
</dbReference>
<evidence type="ECO:0000256" key="5">
    <source>
        <dbReference type="ARBA" id="ARBA00022723"/>
    </source>
</evidence>
<dbReference type="GO" id="GO:0061630">
    <property type="term" value="F:ubiquitin protein ligase activity"/>
    <property type="evidence" value="ECO:0007669"/>
    <property type="project" value="UniProtKB-EC"/>
</dbReference>
<evidence type="ECO:0000256" key="8">
    <source>
        <dbReference type="ARBA" id="ARBA00022786"/>
    </source>
</evidence>
<evidence type="ECO:0000256" key="3">
    <source>
        <dbReference type="ARBA" id="ARBA00012483"/>
    </source>
</evidence>
<dbReference type="SUPFAM" id="SSF57850">
    <property type="entry name" value="RING/U-box"/>
    <property type="match status" value="1"/>
</dbReference>
<dbReference type="GO" id="GO:0008270">
    <property type="term" value="F:zinc ion binding"/>
    <property type="evidence" value="ECO:0007669"/>
    <property type="project" value="UniProtKB-KW"/>
</dbReference>
<accession>A0A674ANG9</accession>
<evidence type="ECO:0000313" key="14">
    <source>
        <dbReference type="Ensembl" id="ENSSTUP00000060974.1"/>
    </source>
</evidence>
<keyword evidence="4" id="KW-0808">Transferase</keyword>